<dbReference type="SUPFAM" id="SSF56219">
    <property type="entry name" value="DNase I-like"/>
    <property type="match status" value="1"/>
</dbReference>
<dbReference type="GO" id="GO:0004519">
    <property type="term" value="F:endonuclease activity"/>
    <property type="evidence" value="ECO:0007669"/>
    <property type="project" value="UniProtKB-KW"/>
</dbReference>
<feature type="region of interest" description="Disordered" evidence="1">
    <location>
        <begin position="206"/>
        <end position="236"/>
    </location>
</feature>
<proteinExistence type="predicted"/>
<keyword evidence="4" id="KW-1185">Reference proteome</keyword>
<comment type="caution">
    <text evidence="3">The sequence shown here is derived from an EMBL/GenBank/DDBJ whole genome shotgun (WGS) entry which is preliminary data.</text>
</comment>
<feature type="compositionally biased region" description="Low complexity" evidence="1">
    <location>
        <begin position="212"/>
        <end position="221"/>
    </location>
</feature>
<dbReference type="GO" id="GO:0004527">
    <property type="term" value="F:exonuclease activity"/>
    <property type="evidence" value="ECO:0007669"/>
    <property type="project" value="UniProtKB-KW"/>
</dbReference>
<name>A0A3A9YSD5_9ACTN</name>
<gene>
    <name evidence="3" type="ORF">D7223_30805</name>
</gene>
<organism evidence="3 4">
    <name type="scientific">Micromonospora endolithica</name>
    <dbReference type="NCBI Taxonomy" id="230091"/>
    <lineage>
        <taxon>Bacteria</taxon>
        <taxon>Bacillati</taxon>
        <taxon>Actinomycetota</taxon>
        <taxon>Actinomycetes</taxon>
        <taxon>Micromonosporales</taxon>
        <taxon>Micromonosporaceae</taxon>
        <taxon>Micromonospora</taxon>
    </lineage>
</organism>
<sequence length="289" mass="31307">MLRVMTWNIRTGGRDADGADRSERIVRVVAAQRPDLLAVQELRGFDRGDRLAEFAGRVGMRPHLARSWFGQPVAVLVRAPLRVLAAGRVRRPFHHAAVRVRVATSAGPLTVLGTHLNPYSGGLRRTEADWLAAAVRRGRDRLTLVGGDLNTLEPAVDHTDRLAAVPMLYRRRHLRRDGRTVDTRAVARLLDAGLVDLWTARGETAAREHPAARGGDSSVASAGGGPPAEGLTVPTRHGGAEFAGMRLDYLLGTPDLAVRLRDCRVVRGGDADHASDHYPVVADLDLDPA</sequence>
<keyword evidence="3" id="KW-0378">Hydrolase</keyword>
<dbReference type="AlphaFoldDB" id="A0A3A9YSD5"/>
<feature type="domain" description="Endonuclease/exonuclease/phosphatase" evidence="2">
    <location>
        <begin position="5"/>
        <end position="277"/>
    </location>
</feature>
<dbReference type="InterPro" id="IPR036691">
    <property type="entry name" value="Endo/exonu/phosph_ase_sf"/>
</dbReference>
<reference evidence="3 4" key="1">
    <citation type="journal article" date="2004" name="Syst. Appl. Microbiol.">
        <title>Cryptoendolithic actinomycetes from antarctic sandstone rock samples: Micromonospora endolithica sp. nov. and two isolates related to Micromonospora coerulea Jensen 1932.</title>
        <authorList>
            <person name="Hirsch P."/>
            <person name="Mevs U."/>
            <person name="Kroppenstedt R.M."/>
            <person name="Schumann P."/>
            <person name="Stackebrandt E."/>
        </authorList>
    </citation>
    <scope>NUCLEOTIDE SEQUENCE [LARGE SCALE GENOMIC DNA]</scope>
    <source>
        <strain evidence="3 4">JCM 12677</strain>
    </source>
</reference>
<evidence type="ECO:0000313" key="3">
    <source>
        <dbReference type="EMBL" id="RKN38404.1"/>
    </source>
</evidence>
<evidence type="ECO:0000259" key="2">
    <source>
        <dbReference type="Pfam" id="PF03372"/>
    </source>
</evidence>
<dbReference type="Proteomes" id="UP000281726">
    <property type="component" value="Unassembled WGS sequence"/>
</dbReference>
<dbReference type="Pfam" id="PF03372">
    <property type="entry name" value="Exo_endo_phos"/>
    <property type="match status" value="1"/>
</dbReference>
<evidence type="ECO:0000313" key="4">
    <source>
        <dbReference type="Proteomes" id="UP000281726"/>
    </source>
</evidence>
<dbReference type="EMBL" id="RBAK01000021">
    <property type="protein sequence ID" value="RKN38404.1"/>
    <property type="molecule type" value="Genomic_DNA"/>
</dbReference>
<protein>
    <submittedName>
        <fullName evidence="3">Endonuclease/exonuclease/phosphatase family protein</fullName>
    </submittedName>
</protein>
<keyword evidence="3" id="KW-0540">Nuclease</keyword>
<dbReference type="InterPro" id="IPR005135">
    <property type="entry name" value="Endo/exonuclease/phosphatase"/>
</dbReference>
<dbReference type="Gene3D" id="3.60.10.10">
    <property type="entry name" value="Endonuclease/exonuclease/phosphatase"/>
    <property type="match status" value="1"/>
</dbReference>
<keyword evidence="3" id="KW-0255">Endonuclease</keyword>
<accession>A0A3A9YSD5</accession>
<dbReference type="OrthoDB" id="9105374at2"/>
<keyword evidence="3" id="KW-0269">Exonuclease</keyword>
<evidence type="ECO:0000256" key="1">
    <source>
        <dbReference type="SAM" id="MobiDB-lite"/>
    </source>
</evidence>